<evidence type="ECO:0000256" key="1">
    <source>
        <dbReference type="SAM" id="SignalP"/>
    </source>
</evidence>
<feature type="signal peptide" evidence="1">
    <location>
        <begin position="1"/>
        <end position="39"/>
    </location>
</feature>
<dbReference type="AlphaFoldDB" id="U7QNV7"/>
<dbReference type="EMBL" id="AUZM01000007">
    <property type="protein sequence ID" value="ERT08810.1"/>
    <property type="molecule type" value="Genomic_DNA"/>
</dbReference>
<dbReference type="OrthoDB" id="5244073at2"/>
<evidence type="ECO:0000313" key="2">
    <source>
        <dbReference type="EMBL" id="ERT08810.1"/>
    </source>
</evidence>
<evidence type="ECO:0008006" key="4">
    <source>
        <dbReference type="Google" id="ProtNLM"/>
    </source>
</evidence>
<keyword evidence="3" id="KW-1185">Reference proteome</keyword>
<comment type="caution">
    <text evidence="2">The sequence shown here is derived from an EMBL/GenBank/DDBJ whole genome shotgun (WGS) entry which is preliminary data.</text>
</comment>
<organism evidence="2 3">
    <name type="scientific">Lyngbya aestuarii BL J</name>
    <dbReference type="NCBI Taxonomy" id="1348334"/>
    <lineage>
        <taxon>Bacteria</taxon>
        <taxon>Bacillati</taxon>
        <taxon>Cyanobacteriota</taxon>
        <taxon>Cyanophyceae</taxon>
        <taxon>Oscillatoriophycideae</taxon>
        <taxon>Oscillatoriales</taxon>
        <taxon>Microcoleaceae</taxon>
        <taxon>Lyngbya</taxon>
    </lineage>
</organism>
<proteinExistence type="predicted"/>
<dbReference type="Proteomes" id="UP000017127">
    <property type="component" value="Unassembled WGS sequence"/>
</dbReference>
<protein>
    <recommendedName>
        <fullName evidence="4">Lipoprotein</fullName>
    </recommendedName>
</protein>
<evidence type="ECO:0000313" key="3">
    <source>
        <dbReference type="Proteomes" id="UP000017127"/>
    </source>
</evidence>
<keyword evidence="1" id="KW-0732">Signal</keyword>
<gene>
    <name evidence="2" type="ORF">M595_1172</name>
</gene>
<sequence length="186" mass="20388">MLQIAQLTKTLFQYKALTFFASLSLCVTPSLFLSPSAQAEIKFPVQEMITKMKGRTSVPILLPSNFPSGRGSVFFEEKVNPQGYLINFTATPNCRATACRQGGMSAESSGMLTPPPPKSDSRSQYQTILLANGIEGQYYQGCRLYCTALVEWTYQGVLYRVTLKNGSLEDLQAIANSAIEGGSRSF</sequence>
<accession>U7QNV7</accession>
<dbReference type="RefSeq" id="WP_023064904.1">
    <property type="nucleotide sequence ID" value="NZ_AUZM01000007.1"/>
</dbReference>
<name>U7QNV7_9CYAN</name>
<feature type="chain" id="PRO_5004687762" description="Lipoprotein" evidence="1">
    <location>
        <begin position="40"/>
        <end position="186"/>
    </location>
</feature>
<reference evidence="2 3" key="1">
    <citation type="journal article" date="2013" name="Front. Microbiol.">
        <title>Comparative genomic analyses of the cyanobacterium, Lyngbya aestuarii BL J, a powerful hydrogen producer.</title>
        <authorList>
            <person name="Kothari A."/>
            <person name="Vaughn M."/>
            <person name="Garcia-Pichel F."/>
        </authorList>
    </citation>
    <scope>NUCLEOTIDE SEQUENCE [LARGE SCALE GENOMIC DNA]</scope>
    <source>
        <strain evidence="2 3">BL J</strain>
    </source>
</reference>